<reference evidence="5" key="1">
    <citation type="submission" date="2021-06" db="EMBL/GenBank/DDBJ databases">
        <authorList>
            <person name="Hodson N. C."/>
            <person name="Mongue J. A."/>
            <person name="Jaron S. K."/>
        </authorList>
    </citation>
    <scope>NUCLEOTIDE SEQUENCE</scope>
</reference>
<sequence length="41" mass="4826">TQKKLHQELDQVVGKSRQPTLDDRKDLPYTEAFILETLRKS</sequence>
<dbReference type="OrthoDB" id="1103324at2759"/>
<evidence type="ECO:0008006" key="7">
    <source>
        <dbReference type="Google" id="ProtNLM"/>
    </source>
</evidence>
<evidence type="ECO:0000313" key="6">
    <source>
        <dbReference type="Proteomes" id="UP000708208"/>
    </source>
</evidence>
<name>A0A8J2JB85_9HEXA</name>
<evidence type="ECO:0000256" key="1">
    <source>
        <dbReference type="ARBA" id="ARBA00010617"/>
    </source>
</evidence>
<gene>
    <name evidence="5" type="ORF">AFUS01_LOCUS3160</name>
</gene>
<comment type="caution">
    <text evidence="5">The sequence shown here is derived from an EMBL/GenBank/DDBJ whole genome shotgun (WGS) entry which is preliminary data.</text>
</comment>
<dbReference type="Proteomes" id="UP000708208">
    <property type="component" value="Unassembled WGS sequence"/>
</dbReference>
<organism evidence="5 6">
    <name type="scientific">Allacma fusca</name>
    <dbReference type="NCBI Taxonomy" id="39272"/>
    <lineage>
        <taxon>Eukaryota</taxon>
        <taxon>Metazoa</taxon>
        <taxon>Ecdysozoa</taxon>
        <taxon>Arthropoda</taxon>
        <taxon>Hexapoda</taxon>
        <taxon>Collembola</taxon>
        <taxon>Symphypleona</taxon>
        <taxon>Sminthuridae</taxon>
        <taxon>Allacma</taxon>
    </lineage>
</organism>
<evidence type="ECO:0000313" key="5">
    <source>
        <dbReference type="EMBL" id="CAG7686154.1"/>
    </source>
</evidence>
<dbReference type="EMBL" id="CAJVCH010018691">
    <property type="protein sequence ID" value="CAG7686154.1"/>
    <property type="molecule type" value="Genomic_DNA"/>
</dbReference>
<dbReference type="InterPro" id="IPR050182">
    <property type="entry name" value="Cytochrome_P450_fam2"/>
</dbReference>
<keyword evidence="3" id="KW-0408">Iron</keyword>
<dbReference type="GO" id="GO:0020037">
    <property type="term" value="F:heme binding"/>
    <property type="evidence" value="ECO:0007669"/>
    <property type="project" value="InterPro"/>
</dbReference>
<keyword evidence="2" id="KW-0479">Metal-binding</keyword>
<comment type="similarity">
    <text evidence="1">Belongs to the cytochrome P450 family.</text>
</comment>
<evidence type="ECO:0000256" key="4">
    <source>
        <dbReference type="SAM" id="MobiDB-lite"/>
    </source>
</evidence>
<dbReference type="GO" id="GO:0016712">
    <property type="term" value="F:oxidoreductase activity, acting on paired donors, with incorporation or reduction of molecular oxygen, reduced flavin or flavoprotein as one donor, and incorporation of one atom of oxygen"/>
    <property type="evidence" value="ECO:0007669"/>
    <property type="project" value="TreeGrafter"/>
</dbReference>
<proteinExistence type="inferred from homology"/>
<dbReference type="GO" id="GO:0005737">
    <property type="term" value="C:cytoplasm"/>
    <property type="evidence" value="ECO:0007669"/>
    <property type="project" value="TreeGrafter"/>
</dbReference>
<feature type="non-terminal residue" evidence="5">
    <location>
        <position position="1"/>
    </location>
</feature>
<dbReference type="InterPro" id="IPR001128">
    <property type="entry name" value="Cyt_P450"/>
</dbReference>
<feature type="non-terminal residue" evidence="5">
    <location>
        <position position="41"/>
    </location>
</feature>
<dbReference type="GO" id="GO:0006805">
    <property type="term" value="P:xenobiotic metabolic process"/>
    <property type="evidence" value="ECO:0007669"/>
    <property type="project" value="TreeGrafter"/>
</dbReference>
<dbReference type="Pfam" id="PF00067">
    <property type="entry name" value="p450"/>
    <property type="match status" value="1"/>
</dbReference>
<dbReference type="PANTHER" id="PTHR24300">
    <property type="entry name" value="CYTOCHROME P450 508A4-RELATED"/>
    <property type="match status" value="1"/>
</dbReference>
<dbReference type="AlphaFoldDB" id="A0A8J2JB85"/>
<evidence type="ECO:0000256" key="3">
    <source>
        <dbReference type="ARBA" id="ARBA00023004"/>
    </source>
</evidence>
<keyword evidence="6" id="KW-1185">Reference proteome</keyword>
<feature type="region of interest" description="Disordered" evidence="4">
    <location>
        <begin position="1"/>
        <end position="23"/>
    </location>
</feature>
<accession>A0A8J2JB85</accession>
<dbReference type="PANTHER" id="PTHR24300:SF375">
    <property type="entry name" value="CYTOCHROME P450 FAMILY"/>
    <property type="match status" value="1"/>
</dbReference>
<evidence type="ECO:0000256" key="2">
    <source>
        <dbReference type="ARBA" id="ARBA00022723"/>
    </source>
</evidence>
<protein>
    <recommendedName>
        <fullName evidence="7">Cytochrome P450</fullName>
    </recommendedName>
</protein>
<dbReference type="GO" id="GO:0006082">
    <property type="term" value="P:organic acid metabolic process"/>
    <property type="evidence" value="ECO:0007669"/>
    <property type="project" value="TreeGrafter"/>
</dbReference>
<dbReference type="GO" id="GO:0005506">
    <property type="term" value="F:iron ion binding"/>
    <property type="evidence" value="ECO:0007669"/>
    <property type="project" value="InterPro"/>
</dbReference>